<evidence type="ECO:0000256" key="2">
    <source>
        <dbReference type="ARBA" id="ARBA00023125"/>
    </source>
</evidence>
<protein>
    <submittedName>
        <fullName evidence="6">TetR family transcriptional regulator</fullName>
    </submittedName>
</protein>
<dbReference type="PANTHER" id="PTHR30055:SF234">
    <property type="entry name" value="HTH-TYPE TRANSCRIPTIONAL REGULATOR BETI"/>
    <property type="match status" value="1"/>
</dbReference>
<dbReference type="PRINTS" id="PR00455">
    <property type="entry name" value="HTHTETR"/>
</dbReference>
<dbReference type="RefSeq" id="WP_203932375.1">
    <property type="nucleotide sequence ID" value="NZ_BOPH01000102.1"/>
</dbReference>
<keyword evidence="2 4" id="KW-0238">DNA-binding</keyword>
<evidence type="ECO:0000313" key="7">
    <source>
        <dbReference type="Proteomes" id="UP000635606"/>
    </source>
</evidence>
<dbReference type="Proteomes" id="UP000635606">
    <property type="component" value="Unassembled WGS sequence"/>
</dbReference>
<dbReference type="InterPro" id="IPR023772">
    <property type="entry name" value="DNA-bd_HTH_TetR-type_CS"/>
</dbReference>
<evidence type="ECO:0000259" key="5">
    <source>
        <dbReference type="PROSITE" id="PS50977"/>
    </source>
</evidence>
<dbReference type="InterPro" id="IPR050109">
    <property type="entry name" value="HTH-type_TetR-like_transc_reg"/>
</dbReference>
<evidence type="ECO:0000313" key="6">
    <source>
        <dbReference type="EMBL" id="GIJ72518.1"/>
    </source>
</evidence>
<dbReference type="GO" id="GO:0000976">
    <property type="term" value="F:transcription cis-regulatory region binding"/>
    <property type="evidence" value="ECO:0007669"/>
    <property type="project" value="TreeGrafter"/>
</dbReference>
<dbReference type="SUPFAM" id="SSF46689">
    <property type="entry name" value="Homeodomain-like"/>
    <property type="match status" value="1"/>
</dbReference>
<name>A0A8J4A1R8_9ACTN</name>
<proteinExistence type="predicted"/>
<sequence>MRERSGTRRRIQEVALELFTEQGYEATSLREISERLGVTKAALYYHFKTKEEIIGSLIDDRLALLRELVDWAHAQPRTPEVRREVVRRYAAQLRDAKHSNIMRFAERNRTALRDQTRGEGLKEAMMSVFAVLVEPDDPLPVKIQSALSIMSMHIGLFLFDDDNDTHTEDERAAAALEVALGMVDLAESARTSKDR</sequence>
<comment type="caution">
    <text evidence="6">The sequence shown here is derived from an EMBL/GenBank/DDBJ whole genome shotgun (WGS) entry which is preliminary data.</text>
</comment>
<dbReference type="Pfam" id="PF00440">
    <property type="entry name" value="TetR_N"/>
    <property type="match status" value="1"/>
</dbReference>
<dbReference type="PROSITE" id="PS01081">
    <property type="entry name" value="HTH_TETR_1"/>
    <property type="match status" value="1"/>
</dbReference>
<dbReference type="PROSITE" id="PS50977">
    <property type="entry name" value="HTH_TETR_2"/>
    <property type="match status" value="1"/>
</dbReference>
<dbReference type="PANTHER" id="PTHR30055">
    <property type="entry name" value="HTH-TYPE TRANSCRIPTIONAL REGULATOR RUTR"/>
    <property type="match status" value="1"/>
</dbReference>
<dbReference type="InterPro" id="IPR009057">
    <property type="entry name" value="Homeodomain-like_sf"/>
</dbReference>
<keyword evidence="7" id="KW-1185">Reference proteome</keyword>
<gene>
    <name evidence="6" type="ORF">Voc01_074350</name>
</gene>
<feature type="domain" description="HTH tetR-type" evidence="5">
    <location>
        <begin position="5"/>
        <end position="65"/>
    </location>
</feature>
<keyword evidence="3" id="KW-0804">Transcription</keyword>
<evidence type="ECO:0000256" key="4">
    <source>
        <dbReference type="PROSITE-ProRule" id="PRU00335"/>
    </source>
</evidence>
<reference evidence="6" key="1">
    <citation type="submission" date="2021-01" db="EMBL/GenBank/DDBJ databases">
        <title>Whole genome shotgun sequence of Virgisporangium ochraceum NBRC 16418.</title>
        <authorList>
            <person name="Komaki H."/>
            <person name="Tamura T."/>
        </authorList>
    </citation>
    <scope>NUCLEOTIDE SEQUENCE</scope>
    <source>
        <strain evidence="6">NBRC 16418</strain>
    </source>
</reference>
<dbReference type="InterPro" id="IPR001647">
    <property type="entry name" value="HTH_TetR"/>
</dbReference>
<organism evidence="6 7">
    <name type="scientific">Virgisporangium ochraceum</name>
    <dbReference type="NCBI Taxonomy" id="65505"/>
    <lineage>
        <taxon>Bacteria</taxon>
        <taxon>Bacillati</taxon>
        <taxon>Actinomycetota</taxon>
        <taxon>Actinomycetes</taxon>
        <taxon>Micromonosporales</taxon>
        <taxon>Micromonosporaceae</taxon>
        <taxon>Virgisporangium</taxon>
    </lineage>
</organism>
<dbReference type="GO" id="GO:0003700">
    <property type="term" value="F:DNA-binding transcription factor activity"/>
    <property type="evidence" value="ECO:0007669"/>
    <property type="project" value="TreeGrafter"/>
</dbReference>
<keyword evidence="1" id="KW-0805">Transcription regulation</keyword>
<evidence type="ECO:0000256" key="1">
    <source>
        <dbReference type="ARBA" id="ARBA00023015"/>
    </source>
</evidence>
<evidence type="ECO:0000256" key="3">
    <source>
        <dbReference type="ARBA" id="ARBA00023163"/>
    </source>
</evidence>
<feature type="DNA-binding region" description="H-T-H motif" evidence="4">
    <location>
        <begin position="28"/>
        <end position="47"/>
    </location>
</feature>
<accession>A0A8J4A1R8</accession>
<dbReference type="Gene3D" id="1.10.357.10">
    <property type="entry name" value="Tetracycline Repressor, domain 2"/>
    <property type="match status" value="1"/>
</dbReference>
<dbReference type="EMBL" id="BOPH01000102">
    <property type="protein sequence ID" value="GIJ72518.1"/>
    <property type="molecule type" value="Genomic_DNA"/>
</dbReference>
<dbReference type="AlphaFoldDB" id="A0A8J4A1R8"/>